<dbReference type="Gene3D" id="2.60.40.10">
    <property type="entry name" value="Immunoglobulins"/>
    <property type="match status" value="1"/>
</dbReference>
<accession>A0A4U1BZQ0</accession>
<dbReference type="EMBL" id="SWBO01000008">
    <property type="protein sequence ID" value="TKB98341.1"/>
    <property type="molecule type" value="Genomic_DNA"/>
</dbReference>
<protein>
    <submittedName>
        <fullName evidence="2">PKD domain-containing protein</fullName>
    </submittedName>
</protein>
<name>A0A4U1BZQ0_9SPHI</name>
<evidence type="ECO:0000313" key="2">
    <source>
        <dbReference type="EMBL" id="TKB98341.1"/>
    </source>
</evidence>
<dbReference type="PROSITE" id="PS50093">
    <property type="entry name" value="PKD"/>
    <property type="match status" value="1"/>
</dbReference>
<dbReference type="SMART" id="SM00089">
    <property type="entry name" value="PKD"/>
    <property type="match status" value="1"/>
</dbReference>
<proteinExistence type="predicted"/>
<dbReference type="InterPro" id="IPR000601">
    <property type="entry name" value="PKD_dom"/>
</dbReference>
<dbReference type="AlphaFoldDB" id="A0A4U1BZQ0"/>
<keyword evidence="3" id="KW-1185">Reference proteome</keyword>
<dbReference type="Gene3D" id="2.60.120.260">
    <property type="entry name" value="Galactose-binding domain-like"/>
    <property type="match status" value="1"/>
</dbReference>
<gene>
    <name evidence="2" type="ORF">FA045_13540</name>
</gene>
<dbReference type="InterPro" id="IPR013783">
    <property type="entry name" value="Ig-like_fold"/>
</dbReference>
<evidence type="ECO:0000259" key="1">
    <source>
        <dbReference type="PROSITE" id="PS50093"/>
    </source>
</evidence>
<feature type="domain" description="PKD" evidence="1">
    <location>
        <begin position="70"/>
        <end position="121"/>
    </location>
</feature>
<dbReference type="PROSITE" id="PS51257">
    <property type="entry name" value="PROKAR_LIPOPROTEIN"/>
    <property type="match status" value="1"/>
</dbReference>
<dbReference type="RefSeq" id="WP_136877622.1">
    <property type="nucleotide sequence ID" value="NZ_SWBO01000008.1"/>
</dbReference>
<dbReference type="SUPFAM" id="SSF49299">
    <property type="entry name" value="PKD domain"/>
    <property type="match status" value="1"/>
</dbReference>
<dbReference type="InterPro" id="IPR022409">
    <property type="entry name" value="PKD/Chitinase_dom"/>
</dbReference>
<dbReference type="Pfam" id="PF18911">
    <property type="entry name" value="PKD_4"/>
    <property type="match status" value="1"/>
</dbReference>
<sequence length="470" mass="50717">MKTLKSTIKTSIWVSLGLMLTLGSCKKSEIGGEIGATPTSAQVQFTATPTSTNANIIQFTNTSPGFKAIWDFGNGATAEGSTAQASYPLAGTYTVKLTIVTDGGYASSTKTVTIATTNPAMLTDPAFNLLSGGLTNATGKTWVIDQTQVGHLGVGPIGSQFPDWYQAGPNEKATDGFYDDEMTFNMNALKYTYANNGNTFANASNAAGIGGPTGGGDPSVAYTPATNLTWLVTENNGAKYITISNNGFIAYYLGVSQYQILSLTADEMWLRCLDKANAGNAWYLKLIRKGYVRPVVPPVQKPMQAANLTDAFTATNSVAWGAENMDFSRGYTNPFRIGMNTSTTVGYYEKRSGNDGQYGNMNITMPYRFDLTAKNKIRLKVFISGANDFTKVEPKVAIKLQNSLLGGNAWQTQIEIAKVIAVSEQNKWIQLEFDFSASAAQTLYDKIVIQLGGEGHPHPGIFYIDDFEFN</sequence>
<reference evidence="2 3" key="1">
    <citation type="submission" date="2019-04" db="EMBL/GenBank/DDBJ databases">
        <title>Pedobacter sp. AR-2-6 sp. nov., isolated from Arctic soil.</title>
        <authorList>
            <person name="Dahal R.H."/>
            <person name="Kim D.-U."/>
        </authorList>
    </citation>
    <scope>NUCLEOTIDE SEQUENCE [LARGE SCALE GENOMIC DNA]</scope>
    <source>
        <strain evidence="2 3">AR-2-6</strain>
    </source>
</reference>
<dbReference type="CDD" id="cd00146">
    <property type="entry name" value="PKD"/>
    <property type="match status" value="1"/>
</dbReference>
<dbReference type="OrthoDB" id="5381604at2"/>
<dbReference type="InterPro" id="IPR035986">
    <property type="entry name" value="PKD_dom_sf"/>
</dbReference>
<dbReference type="Proteomes" id="UP000310477">
    <property type="component" value="Unassembled WGS sequence"/>
</dbReference>
<comment type="caution">
    <text evidence="2">The sequence shown here is derived from an EMBL/GenBank/DDBJ whole genome shotgun (WGS) entry which is preliminary data.</text>
</comment>
<evidence type="ECO:0000313" key="3">
    <source>
        <dbReference type="Proteomes" id="UP000310477"/>
    </source>
</evidence>
<organism evidence="2 3">
    <name type="scientific">Pedobacter cryotolerans</name>
    <dbReference type="NCBI Taxonomy" id="2571270"/>
    <lineage>
        <taxon>Bacteria</taxon>
        <taxon>Pseudomonadati</taxon>
        <taxon>Bacteroidota</taxon>
        <taxon>Sphingobacteriia</taxon>
        <taxon>Sphingobacteriales</taxon>
        <taxon>Sphingobacteriaceae</taxon>
        <taxon>Pedobacter</taxon>
    </lineage>
</organism>